<name>A0A317UNM5_ASPEC</name>
<dbReference type="EMBL" id="MSFU01000042">
    <property type="protein sequence ID" value="PWY62748.1"/>
    <property type="molecule type" value="Genomic_DNA"/>
</dbReference>
<organism evidence="2 3">
    <name type="scientific">Aspergillus eucalypticola (strain CBS 122712 / IBT 29274)</name>
    <dbReference type="NCBI Taxonomy" id="1448314"/>
    <lineage>
        <taxon>Eukaryota</taxon>
        <taxon>Fungi</taxon>
        <taxon>Dikarya</taxon>
        <taxon>Ascomycota</taxon>
        <taxon>Pezizomycotina</taxon>
        <taxon>Eurotiomycetes</taxon>
        <taxon>Eurotiomycetidae</taxon>
        <taxon>Eurotiales</taxon>
        <taxon>Aspergillaceae</taxon>
        <taxon>Aspergillus</taxon>
        <taxon>Aspergillus subgen. Circumdati</taxon>
    </lineage>
</organism>
<protein>
    <submittedName>
        <fullName evidence="2">Uncharacterized protein</fullName>
    </submittedName>
</protein>
<accession>A0A317UNM5</accession>
<dbReference type="Proteomes" id="UP000246171">
    <property type="component" value="Unassembled WGS sequence"/>
</dbReference>
<dbReference type="VEuPathDB" id="FungiDB:BO83DRAFT_184523"/>
<reference evidence="2" key="1">
    <citation type="submission" date="2016-12" db="EMBL/GenBank/DDBJ databases">
        <title>The genomes of Aspergillus section Nigri reveals drivers in fungal speciation.</title>
        <authorList>
            <consortium name="DOE Joint Genome Institute"/>
            <person name="Vesth T.C."/>
            <person name="Nybo J."/>
            <person name="Theobald S."/>
            <person name="Brandl J."/>
            <person name="Frisvad J.C."/>
            <person name="Nielsen K.F."/>
            <person name="Lyhne E.K."/>
            <person name="Kogle M.E."/>
            <person name="Kuo A."/>
            <person name="Riley R."/>
            <person name="Clum A."/>
            <person name="Nolan M."/>
            <person name="Lipzen A."/>
            <person name="Salamov A."/>
            <person name="Henrissat B."/>
            <person name="Wiebenga A."/>
            <person name="De vries R.P."/>
            <person name="Grigoriev I.V."/>
            <person name="Mortensen U.H."/>
            <person name="Andersen M.R."/>
            <person name="Baker S.E."/>
        </authorList>
    </citation>
    <scope>NUCLEOTIDE SEQUENCE</scope>
    <source>
        <strain evidence="2">CBS 122712</strain>
    </source>
</reference>
<dbReference type="GeneID" id="37048461"/>
<keyword evidence="1" id="KW-0472">Membrane</keyword>
<keyword evidence="3" id="KW-1185">Reference proteome</keyword>
<evidence type="ECO:0000313" key="3">
    <source>
        <dbReference type="Proteomes" id="UP000246171"/>
    </source>
</evidence>
<keyword evidence="1" id="KW-0812">Transmembrane</keyword>
<dbReference type="AlphaFoldDB" id="A0A317UNM5"/>
<sequence>MWDKSRSVRLHCGKFVFLFSAHSSIHPSSLGPCRLVHRSCCGTYVVLFFYWAAVCPLFIPSLGMCVAGEKEESKTRWAEL</sequence>
<feature type="transmembrane region" description="Helical" evidence="1">
    <location>
        <begin position="48"/>
        <end position="67"/>
    </location>
</feature>
<keyword evidence="1" id="KW-1133">Transmembrane helix</keyword>
<comment type="caution">
    <text evidence="2">The sequence shown here is derived from an EMBL/GenBank/DDBJ whole genome shotgun (WGS) entry which is preliminary data.</text>
</comment>
<dbReference type="RefSeq" id="XP_025382585.1">
    <property type="nucleotide sequence ID" value="XM_025526499.1"/>
</dbReference>
<gene>
    <name evidence="2" type="ORF">BO83DRAFT_184523</name>
</gene>
<evidence type="ECO:0000256" key="1">
    <source>
        <dbReference type="SAM" id="Phobius"/>
    </source>
</evidence>
<proteinExistence type="predicted"/>
<evidence type="ECO:0000313" key="2">
    <source>
        <dbReference type="EMBL" id="PWY62748.1"/>
    </source>
</evidence>